<dbReference type="HOGENOM" id="CLU_016758_0_0_1"/>
<dbReference type="STRING" id="284811.Q757Z6"/>
<dbReference type="GO" id="GO:0006891">
    <property type="term" value="P:intra-Golgi vesicle-mediated transport"/>
    <property type="evidence" value="ECO:0007669"/>
    <property type="project" value="InterPro"/>
</dbReference>
<dbReference type="KEGG" id="ago:AGOS_AEL136C"/>
<evidence type="ECO:0000259" key="14">
    <source>
        <dbReference type="Pfam" id="PF25398"/>
    </source>
</evidence>
<feature type="domain" description="Cux N-terminal" evidence="14">
    <location>
        <begin position="6"/>
        <end position="116"/>
    </location>
</feature>
<dbReference type="InterPro" id="IPR057476">
    <property type="entry name" value="Cux_N"/>
</dbReference>
<evidence type="ECO:0000256" key="4">
    <source>
        <dbReference type="ARBA" id="ARBA00022448"/>
    </source>
</evidence>
<dbReference type="InParanoid" id="Q757Z6"/>
<dbReference type="GeneID" id="4620912"/>
<dbReference type="PANTHER" id="PTHR14043:SF2">
    <property type="entry name" value="HOMEOBOX PROTEIN CUT"/>
    <property type="match status" value="1"/>
</dbReference>
<sequence>MAANGSSVFQHALQLWKQADLPNLQEGLDQAILEVKHHEEEALESRKTLATETKAFKKLDTDARLLQINKLIKMYQAEVDSLTSRFKFTEQKLFEVYGRLTEAPDPQPLLQSSLDALQGSDNMRQLQKENAALKDKLTKYADYENLKARLREVEQNSAKTFARRLVAKEQEVNSTWEEKERNWEKKEDELNKQVKTLKETNKVLNDKLSKKNGLDSEDQADGDAESKSSNSHVGAAEFRLLADELESSQVRILDLEKRNEELSGALAKASSAAERDSELHNKDLQINHLESENALLTASLERERSSLAETRKSLGQQIQTISQELTSYKGELTTVRRKLVTYSDYEQIKQELTALRKIEFGVDDDKPDEDGDLGSALTAANKKLQSSLAGLRSRNQDLEQNNNLLVAQVKNLKEQLQELEALNAKLENDLGKVEDVARFNDNMSMISGATRHITNRQGYGGKLSPTSSIIGIPEEAETVGLTSNTSILPIVTQQRDRIRNKNMELERQLKQSSLDRGKLLAEVASLRKDNQKLYERIKYISSCNSGLGESTREVSTGVDIESQYQTGYEESLHPLVQFKKSEQERYTKGRMSQPEKLFFTFANVILANKTSRLVFLAYCIALHVLVVITAAYSVSATRAVGM</sequence>
<feature type="coiled-coil region" evidence="10">
    <location>
        <begin position="381"/>
        <end position="436"/>
    </location>
</feature>
<evidence type="ECO:0000256" key="9">
    <source>
        <dbReference type="ARBA" id="ARBA00023136"/>
    </source>
</evidence>
<evidence type="ECO:0000256" key="2">
    <source>
        <dbReference type="ARBA" id="ARBA00006415"/>
    </source>
</evidence>
<feature type="coiled-coil region" evidence="10">
    <location>
        <begin position="488"/>
        <end position="522"/>
    </location>
</feature>
<evidence type="ECO:0000256" key="8">
    <source>
        <dbReference type="ARBA" id="ARBA00023054"/>
    </source>
</evidence>
<reference evidence="15 16" key="1">
    <citation type="journal article" date="2004" name="Science">
        <title>The Ashbya gossypii genome as a tool for mapping the ancient Saccharomyces cerevisiae genome.</title>
        <authorList>
            <person name="Dietrich F.S."/>
            <person name="Voegeli S."/>
            <person name="Brachat S."/>
            <person name="Lerch A."/>
            <person name="Gates K."/>
            <person name="Steiner S."/>
            <person name="Mohr C."/>
            <person name="Pohlmann R."/>
            <person name="Luedi P."/>
            <person name="Choi S."/>
            <person name="Wing R.A."/>
            <person name="Flavier A."/>
            <person name="Gaffney T.D."/>
            <person name="Philippsen P."/>
        </authorList>
    </citation>
    <scope>NUCLEOTIDE SEQUENCE [LARGE SCALE GENOMIC DNA]</scope>
    <source>
        <strain evidence="16">ATCC 10895 / CBS 109.51 / FGSC 9923 / NRRL Y-1056</strain>
    </source>
</reference>
<evidence type="ECO:0000256" key="7">
    <source>
        <dbReference type="ARBA" id="ARBA00023034"/>
    </source>
</evidence>
<evidence type="ECO:0000256" key="12">
    <source>
        <dbReference type="SAM" id="Phobius"/>
    </source>
</evidence>
<dbReference type="AlphaFoldDB" id="Q757Z6"/>
<comment type="subcellular location">
    <subcellularLocation>
        <location evidence="1">Golgi apparatus membrane</location>
        <topology evidence="1">Single-pass type IV membrane protein</topology>
    </subcellularLocation>
</comment>
<accession>Q757Z6</accession>
<dbReference type="PANTHER" id="PTHR14043">
    <property type="entry name" value="CCAAT DISPLACEMENT PROTEIN-RELATED"/>
    <property type="match status" value="1"/>
</dbReference>
<dbReference type="Pfam" id="PF08172">
    <property type="entry name" value="CASP_C"/>
    <property type="match status" value="1"/>
</dbReference>
<name>Q757Z6_EREGS</name>
<feature type="domain" description="CASP C-terminal" evidence="13">
    <location>
        <begin position="407"/>
        <end position="635"/>
    </location>
</feature>
<dbReference type="Proteomes" id="UP000000591">
    <property type="component" value="Chromosome V"/>
</dbReference>
<evidence type="ECO:0000256" key="1">
    <source>
        <dbReference type="ARBA" id="ARBA00004409"/>
    </source>
</evidence>
<dbReference type="eggNOG" id="KOG0963">
    <property type="taxonomic scope" value="Eukaryota"/>
</dbReference>
<keyword evidence="9 12" id="KW-0472">Membrane</keyword>
<evidence type="ECO:0000313" key="15">
    <source>
        <dbReference type="EMBL" id="AAS52549.1"/>
    </source>
</evidence>
<reference evidence="16" key="2">
    <citation type="journal article" date="2013" name="G3 (Bethesda)">
        <title>Genomes of Ashbya fungi isolated from insects reveal four mating-type loci, numerous translocations, lack of transposons, and distinct gene duplications.</title>
        <authorList>
            <person name="Dietrich F.S."/>
            <person name="Voegeli S."/>
            <person name="Kuo S."/>
            <person name="Philippsen P."/>
        </authorList>
    </citation>
    <scope>GENOME REANNOTATION</scope>
    <source>
        <strain evidence="16">ATCC 10895 / CBS 109.51 / FGSC 9923 / NRRL Y-1056</strain>
    </source>
</reference>
<evidence type="ECO:0000256" key="6">
    <source>
        <dbReference type="ARBA" id="ARBA00022989"/>
    </source>
</evidence>
<dbReference type="GO" id="GO:0000139">
    <property type="term" value="C:Golgi membrane"/>
    <property type="evidence" value="ECO:0007669"/>
    <property type="project" value="UniProtKB-SubCell"/>
</dbReference>
<evidence type="ECO:0000256" key="5">
    <source>
        <dbReference type="ARBA" id="ARBA00022692"/>
    </source>
</evidence>
<dbReference type="FunCoup" id="Q757Z6">
    <property type="interactions" value="276"/>
</dbReference>
<protein>
    <recommendedName>
        <fullName evidence="3">Protein CASP</fullName>
    </recommendedName>
</protein>
<dbReference type="Pfam" id="PF25398">
    <property type="entry name" value="CUX1_N"/>
    <property type="match status" value="1"/>
</dbReference>
<gene>
    <name evidence="15" type="ORF">AGOS_AEL136C</name>
</gene>
<dbReference type="EMBL" id="AE016818">
    <property type="protein sequence ID" value="AAS52549.1"/>
    <property type="molecule type" value="Genomic_DNA"/>
</dbReference>
<keyword evidence="7" id="KW-0333">Golgi apparatus</keyword>
<keyword evidence="8 10" id="KW-0175">Coiled coil</keyword>
<feature type="region of interest" description="Disordered" evidence="11">
    <location>
        <begin position="208"/>
        <end position="232"/>
    </location>
</feature>
<proteinExistence type="inferred from homology"/>
<feature type="coiled-coil region" evidence="10">
    <location>
        <begin position="245"/>
        <end position="272"/>
    </location>
</feature>
<dbReference type="InterPro" id="IPR012955">
    <property type="entry name" value="CASP_C"/>
</dbReference>
<evidence type="ECO:0000313" key="16">
    <source>
        <dbReference type="Proteomes" id="UP000000591"/>
    </source>
</evidence>
<keyword evidence="6 12" id="KW-1133">Transmembrane helix</keyword>
<feature type="coiled-coil region" evidence="10">
    <location>
        <begin position="116"/>
        <end position="207"/>
    </location>
</feature>
<evidence type="ECO:0000256" key="11">
    <source>
        <dbReference type="SAM" id="MobiDB-lite"/>
    </source>
</evidence>
<dbReference type="RefSeq" id="NP_984725.1">
    <property type="nucleotide sequence ID" value="NM_210079.1"/>
</dbReference>
<evidence type="ECO:0000256" key="3">
    <source>
        <dbReference type="ARBA" id="ARBA00018691"/>
    </source>
</evidence>
<organism evidence="15 16">
    <name type="scientific">Eremothecium gossypii (strain ATCC 10895 / CBS 109.51 / FGSC 9923 / NRRL Y-1056)</name>
    <name type="common">Yeast</name>
    <name type="synonym">Ashbya gossypii</name>
    <dbReference type="NCBI Taxonomy" id="284811"/>
    <lineage>
        <taxon>Eukaryota</taxon>
        <taxon>Fungi</taxon>
        <taxon>Dikarya</taxon>
        <taxon>Ascomycota</taxon>
        <taxon>Saccharomycotina</taxon>
        <taxon>Saccharomycetes</taxon>
        <taxon>Saccharomycetales</taxon>
        <taxon>Saccharomycetaceae</taxon>
        <taxon>Eremothecium</taxon>
    </lineage>
</organism>
<keyword evidence="16" id="KW-1185">Reference proteome</keyword>
<dbReference type="OMA" id="WQQEGFN"/>
<evidence type="ECO:0000256" key="10">
    <source>
        <dbReference type="SAM" id="Coils"/>
    </source>
</evidence>
<dbReference type="OrthoDB" id="10257567at2759"/>
<evidence type="ECO:0000259" key="13">
    <source>
        <dbReference type="Pfam" id="PF08172"/>
    </source>
</evidence>
<keyword evidence="4" id="KW-0813">Transport</keyword>
<keyword evidence="5 12" id="KW-0812">Transmembrane</keyword>
<comment type="similarity">
    <text evidence="2">Belongs to the CASP family.</text>
</comment>
<feature type="transmembrane region" description="Helical" evidence="12">
    <location>
        <begin position="613"/>
        <end position="634"/>
    </location>
</feature>